<gene>
    <name evidence="13" type="ORF">LMG28138_00778</name>
</gene>
<keyword evidence="3" id="KW-0813">Transport</keyword>
<evidence type="ECO:0000256" key="8">
    <source>
        <dbReference type="ARBA" id="ARBA00023114"/>
    </source>
</evidence>
<dbReference type="EMBL" id="CADIKM010000002">
    <property type="protein sequence ID" value="CAB3779078.1"/>
    <property type="molecule type" value="Genomic_DNA"/>
</dbReference>
<name>A0A6S7B6B2_9BURK</name>
<dbReference type="PANTHER" id="PTHR34501">
    <property type="entry name" value="PROTEIN YDDL-RELATED"/>
    <property type="match status" value="1"/>
</dbReference>
<dbReference type="Gene3D" id="2.40.160.10">
    <property type="entry name" value="Porin"/>
    <property type="match status" value="1"/>
</dbReference>
<dbReference type="GO" id="GO:0009279">
    <property type="term" value="C:cell outer membrane"/>
    <property type="evidence" value="ECO:0007669"/>
    <property type="project" value="UniProtKB-SubCell"/>
</dbReference>
<proteinExistence type="predicted"/>
<dbReference type="Proteomes" id="UP000494115">
    <property type="component" value="Unassembled WGS sequence"/>
</dbReference>
<dbReference type="SUPFAM" id="SSF56935">
    <property type="entry name" value="Porins"/>
    <property type="match status" value="1"/>
</dbReference>
<comment type="subcellular location">
    <subcellularLocation>
        <location evidence="1">Cell outer membrane</location>
        <topology evidence="1">Multi-pass membrane protein</topology>
    </subcellularLocation>
</comment>
<keyword evidence="10" id="KW-0998">Cell outer membrane</keyword>
<evidence type="ECO:0000256" key="9">
    <source>
        <dbReference type="ARBA" id="ARBA00023136"/>
    </source>
</evidence>
<feature type="signal peptide" evidence="11">
    <location>
        <begin position="1"/>
        <end position="20"/>
    </location>
</feature>
<dbReference type="GO" id="GO:0006811">
    <property type="term" value="P:monoatomic ion transport"/>
    <property type="evidence" value="ECO:0007669"/>
    <property type="project" value="UniProtKB-KW"/>
</dbReference>
<keyword evidence="14" id="KW-1185">Reference proteome</keyword>
<dbReference type="InterPro" id="IPR023614">
    <property type="entry name" value="Porin_dom_sf"/>
</dbReference>
<dbReference type="GO" id="GO:0046930">
    <property type="term" value="C:pore complex"/>
    <property type="evidence" value="ECO:0007669"/>
    <property type="project" value="UniProtKB-KW"/>
</dbReference>
<evidence type="ECO:0000259" key="12">
    <source>
        <dbReference type="Pfam" id="PF13609"/>
    </source>
</evidence>
<evidence type="ECO:0000313" key="13">
    <source>
        <dbReference type="EMBL" id="CAB3779078.1"/>
    </source>
</evidence>
<evidence type="ECO:0000256" key="7">
    <source>
        <dbReference type="ARBA" id="ARBA00023065"/>
    </source>
</evidence>
<keyword evidence="5" id="KW-0812">Transmembrane</keyword>
<evidence type="ECO:0000313" key="14">
    <source>
        <dbReference type="Proteomes" id="UP000494115"/>
    </source>
</evidence>
<dbReference type="AlphaFoldDB" id="A0A6S7B6B2"/>
<dbReference type="Pfam" id="PF13609">
    <property type="entry name" value="Porin_4"/>
    <property type="match status" value="1"/>
</dbReference>
<keyword evidence="6 11" id="KW-0732">Signal</keyword>
<evidence type="ECO:0000256" key="11">
    <source>
        <dbReference type="SAM" id="SignalP"/>
    </source>
</evidence>
<feature type="chain" id="PRO_5029021089" evidence="11">
    <location>
        <begin position="21"/>
        <end position="395"/>
    </location>
</feature>
<dbReference type="GO" id="GO:0015288">
    <property type="term" value="F:porin activity"/>
    <property type="evidence" value="ECO:0007669"/>
    <property type="project" value="UniProtKB-KW"/>
</dbReference>
<dbReference type="InterPro" id="IPR050298">
    <property type="entry name" value="Gram-neg_bact_OMP"/>
</dbReference>
<evidence type="ECO:0000256" key="3">
    <source>
        <dbReference type="ARBA" id="ARBA00022448"/>
    </source>
</evidence>
<organism evidence="13 14">
    <name type="scientific">Pararobbsia alpina</name>
    <dbReference type="NCBI Taxonomy" id="621374"/>
    <lineage>
        <taxon>Bacteria</taxon>
        <taxon>Pseudomonadati</taxon>
        <taxon>Pseudomonadota</taxon>
        <taxon>Betaproteobacteria</taxon>
        <taxon>Burkholderiales</taxon>
        <taxon>Burkholderiaceae</taxon>
        <taxon>Pararobbsia</taxon>
    </lineage>
</organism>
<reference evidence="13 14" key="1">
    <citation type="submission" date="2020-04" db="EMBL/GenBank/DDBJ databases">
        <authorList>
            <person name="De Canck E."/>
        </authorList>
    </citation>
    <scope>NUCLEOTIDE SEQUENCE [LARGE SCALE GENOMIC DNA]</scope>
    <source>
        <strain evidence="13 14">LMG 28138</strain>
    </source>
</reference>
<keyword evidence="4" id="KW-1134">Transmembrane beta strand</keyword>
<protein>
    <submittedName>
        <fullName evidence="13">Outer membrane porin protein</fullName>
    </submittedName>
</protein>
<evidence type="ECO:0000256" key="2">
    <source>
        <dbReference type="ARBA" id="ARBA00011233"/>
    </source>
</evidence>
<dbReference type="RefSeq" id="WP_175103307.1">
    <property type="nucleotide sequence ID" value="NZ_CADIKM010000002.1"/>
</dbReference>
<evidence type="ECO:0000256" key="6">
    <source>
        <dbReference type="ARBA" id="ARBA00022729"/>
    </source>
</evidence>
<feature type="domain" description="Porin" evidence="12">
    <location>
        <begin position="10"/>
        <end position="362"/>
    </location>
</feature>
<dbReference type="PANTHER" id="PTHR34501:SF9">
    <property type="entry name" value="MAJOR OUTER MEMBRANE PROTEIN P.IA"/>
    <property type="match status" value="1"/>
</dbReference>
<sequence length="395" mass="41394">MKKAFLIALLTGVFATAAHAQSSVTLYGLIDAGLSYVSNQSAAGSTAGHSKFAMTDASINPDRFGVRGSEDLGGGLTAIFTLENGFTLSNGALGQHGLMFGRQAFVGLSSTQFGTVTLGRQYDAMVDYLAPLAGAGAAKGGVFFGHPYDNDNLQNTMRINNAVKYASPNYDGWRFGSLYGFSNAAGSFSNNRAYSFGTSYDNGPFRFAAAYLQLNNGGTATNLTGATDSIVNAADQVTGSDSTFSAGQQRTFGAGLDYVLGPATVGFVFTETKLEDAIGINNTSSSPIPLGNASSLRFDNYEVNALYSVTPAFTVTGSYTFTDGSSSLSGASDPKWNQFNLLLDYALSRRTDVYVEGQFQHLSGGGTWFTADINGLSPSATSSQVAVTAGLRTRF</sequence>
<evidence type="ECO:0000256" key="5">
    <source>
        <dbReference type="ARBA" id="ARBA00022692"/>
    </source>
</evidence>
<evidence type="ECO:0000256" key="1">
    <source>
        <dbReference type="ARBA" id="ARBA00004571"/>
    </source>
</evidence>
<keyword evidence="9" id="KW-0472">Membrane</keyword>
<dbReference type="InterPro" id="IPR033900">
    <property type="entry name" value="Gram_neg_porin_domain"/>
</dbReference>
<accession>A0A6S7B6B2</accession>
<keyword evidence="7" id="KW-0406">Ion transport</keyword>
<dbReference type="CDD" id="cd00342">
    <property type="entry name" value="gram_neg_porins"/>
    <property type="match status" value="1"/>
</dbReference>
<evidence type="ECO:0000256" key="4">
    <source>
        <dbReference type="ARBA" id="ARBA00022452"/>
    </source>
</evidence>
<evidence type="ECO:0000256" key="10">
    <source>
        <dbReference type="ARBA" id="ARBA00023237"/>
    </source>
</evidence>
<comment type="subunit">
    <text evidence="2">Homotrimer.</text>
</comment>
<keyword evidence="8" id="KW-0626">Porin</keyword>